<gene>
    <name evidence="3" type="ORF">LWI29_031758</name>
</gene>
<dbReference type="PROSITE" id="PS51375">
    <property type="entry name" value="PPR"/>
    <property type="match status" value="3"/>
</dbReference>
<dbReference type="Pfam" id="PF01535">
    <property type="entry name" value="PPR"/>
    <property type="match status" value="4"/>
</dbReference>
<sequence length="289" mass="32992">MFKLNFEILNFYHKCRGEHVKLARCVHSVVNFSDSRFHSNRVLRDLSKSGRIDEARQLFDEISDRDEFTWNTMIAAYANSGKLSEAKRLFDETPYKSCITWSSLISGYCQCRREVEAFELFWRMRFEGHGPSQYTLGSVLRLCSSMVLLQRGEQIHGYAVKTCFDSNVFVVTGLVDMYAKCKCILEAEYLFKMMPDGKTHVTWTTMVTGYSQNGYGFKAIECFRDMRAEGVESNQYTFPCVLTACSSVSALGFGEQVHGCVIRGGLEANAYVQSALVSMYVKCRDLNKK</sequence>
<dbReference type="Pfam" id="PF13041">
    <property type="entry name" value="PPR_2"/>
    <property type="match status" value="1"/>
</dbReference>
<keyword evidence="4" id="KW-1185">Reference proteome</keyword>
<dbReference type="FunFam" id="1.25.40.10:FF:000442">
    <property type="entry name" value="Pentatricopeptide repeat-containing protein At3g49710"/>
    <property type="match status" value="1"/>
</dbReference>
<reference evidence="3" key="2">
    <citation type="submission" date="2023-06" db="EMBL/GenBank/DDBJ databases">
        <authorList>
            <person name="Swenson N.G."/>
            <person name="Wegrzyn J.L."/>
            <person name="Mcevoy S.L."/>
        </authorList>
    </citation>
    <scope>NUCLEOTIDE SEQUENCE</scope>
    <source>
        <strain evidence="3">NS2018</strain>
        <tissue evidence="3">Leaf</tissue>
    </source>
</reference>
<dbReference type="GO" id="GO:0003723">
    <property type="term" value="F:RNA binding"/>
    <property type="evidence" value="ECO:0007669"/>
    <property type="project" value="InterPro"/>
</dbReference>
<proteinExistence type="predicted"/>
<dbReference type="PANTHER" id="PTHR47926:SF342">
    <property type="entry name" value="TETRATRICOPEPTIDE-LIKE HELICAL DOMAIN-CONTAINING PROTEIN-RELATED"/>
    <property type="match status" value="1"/>
</dbReference>
<protein>
    <recommendedName>
        <fullName evidence="5">Pentatricopeptide repeat-containing protein</fullName>
    </recommendedName>
</protein>
<feature type="repeat" description="PPR" evidence="2">
    <location>
        <begin position="199"/>
        <end position="233"/>
    </location>
</feature>
<dbReference type="InterPro" id="IPR011990">
    <property type="entry name" value="TPR-like_helical_dom_sf"/>
</dbReference>
<dbReference type="PANTHER" id="PTHR47926">
    <property type="entry name" value="PENTATRICOPEPTIDE REPEAT-CONTAINING PROTEIN"/>
    <property type="match status" value="1"/>
</dbReference>
<feature type="repeat" description="PPR" evidence="2">
    <location>
        <begin position="97"/>
        <end position="131"/>
    </location>
</feature>
<dbReference type="InterPro" id="IPR046960">
    <property type="entry name" value="PPR_At4g14850-like_plant"/>
</dbReference>
<dbReference type="InterPro" id="IPR002885">
    <property type="entry name" value="PPR_rpt"/>
</dbReference>
<dbReference type="Gene3D" id="1.25.40.10">
    <property type="entry name" value="Tetratricopeptide repeat domain"/>
    <property type="match status" value="2"/>
</dbReference>
<evidence type="ECO:0000256" key="2">
    <source>
        <dbReference type="PROSITE-ProRule" id="PRU00708"/>
    </source>
</evidence>
<dbReference type="NCBIfam" id="TIGR00756">
    <property type="entry name" value="PPR"/>
    <property type="match status" value="3"/>
</dbReference>
<comment type="caution">
    <text evidence="3">The sequence shown here is derived from an EMBL/GenBank/DDBJ whole genome shotgun (WGS) entry which is preliminary data.</text>
</comment>
<evidence type="ECO:0000313" key="3">
    <source>
        <dbReference type="EMBL" id="KAK0582971.1"/>
    </source>
</evidence>
<organism evidence="3 4">
    <name type="scientific">Acer saccharum</name>
    <name type="common">Sugar maple</name>
    <dbReference type="NCBI Taxonomy" id="4024"/>
    <lineage>
        <taxon>Eukaryota</taxon>
        <taxon>Viridiplantae</taxon>
        <taxon>Streptophyta</taxon>
        <taxon>Embryophyta</taxon>
        <taxon>Tracheophyta</taxon>
        <taxon>Spermatophyta</taxon>
        <taxon>Magnoliopsida</taxon>
        <taxon>eudicotyledons</taxon>
        <taxon>Gunneridae</taxon>
        <taxon>Pentapetalae</taxon>
        <taxon>rosids</taxon>
        <taxon>malvids</taxon>
        <taxon>Sapindales</taxon>
        <taxon>Sapindaceae</taxon>
        <taxon>Hippocastanoideae</taxon>
        <taxon>Acereae</taxon>
        <taxon>Acer</taxon>
    </lineage>
</organism>
<name>A0AA39VKJ6_ACESA</name>
<reference evidence="3" key="1">
    <citation type="journal article" date="2022" name="Plant J.">
        <title>Strategies of tolerance reflected in two North American maple genomes.</title>
        <authorList>
            <person name="McEvoy S.L."/>
            <person name="Sezen U.U."/>
            <person name="Trouern-Trend A."/>
            <person name="McMahon S.M."/>
            <person name="Schaberg P.G."/>
            <person name="Yang J."/>
            <person name="Wegrzyn J.L."/>
            <person name="Swenson N.G."/>
        </authorList>
    </citation>
    <scope>NUCLEOTIDE SEQUENCE</scope>
    <source>
        <strain evidence="3">NS2018</strain>
    </source>
</reference>
<evidence type="ECO:0000313" key="4">
    <source>
        <dbReference type="Proteomes" id="UP001168877"/>
    </source>
</evidence>
<accession>A0AA39VKJ6</accession>
<dbReference type="Proteomes" id="UP001168877">
    <property type="component" value="Unassembled WGS sequence"/>
</dbReference>
<feature type="repeat" description="PPR" evidence="2">
    <location>
        <begin position="66"/>
        <end position="96"/>
    </location>
</feature>
<evidence type="ECO:0000256" key="1">
    <source>
        <dbReference type="ARBA" id="ARBA00022737"/>
    </source>
</evidence>
<dbReference type="GO" id="GO:0009451">
    <property type="term" value="P:RNA modification"/>
    <property type="evidence" value="ECO:0007669"/>
    <property type="project" value="InterPro"/>
</dbReference>
<dbReference type="EMBL" id="JAUESC010000384">
    <property type="protein sequence ID" value="KAK0582971.1"/>
    <property type="molecule type" value="Genomic_DNA"/>
</dbReference>
<dbReference type="FunFam" id="1.25.40.10:FF:000353">
    <property type="entry name" value="Pentatricopeptide repeat-containing protein At4g39530"/>
    <property type="match status" value="1"/>
</dbReference>
<keyword evidence="1" id="KW-0677">Repeat</keyword>
<dbReference type="AlphaFoldDB" id="A0AA39VKJ6"/>
<evidence type="ECO:0008006" key="5">
    <source>
        <dbReference type="Google" id="ProtNLM"/>
    </source>
</evidence>